<dbReference type="AlphaFoldDB" id="A0A2M7MFC5"/>
<dbReference type="Pfam" id="PF26299">
    <property type="entry name" value="MurL_N"/>
    <property type="match status" value="1"/>
</dbReference>
<gene>
    <name evidence="3" type="ORF">COZ30_00850</name>
</gene>
<feature type="non-terminal residue" evidence="3">
    <location>
        <position position="1"/>
    </location>
</feature>
<organism evidence="3 4">
    <name type="scientific">Candidatus Nealsonbacteria bacterium CG_4_10_14_3_um_filter_36_16</name>
    <dbReference type="NCBI Taxonomy" id="1974685"/>
    <lineage>
        <taxon>Bacteria</taxon>
        <taxon>Candidatus Nealsoniibacteriota</taxon>
    </lineage>
</organism>
<protein>
    <recommendedName>
        <fullName evidence="5">UDP-N-acetyl-alpha-D-muramoyl-L-alanyl-L-glutamate epimerase</fullName>
    </recommendedName>
</protein>
<reference evidence="4" key="1">
    <citation type="submission" date="2017-09" db="EMBL/GenBank/DDBJ databases">
        <title>Depth-based differentiation of microbial function through sediment-hosted aquifers and enrichment of novel symbionts in the deep terrestrial subsurface.</title>
        <authorList>
            <person name="Probst A.J."/>
            <person name="Ladd B."/>
            <person name="Jarett J.K."/>
            <person name="Geller-Mcgrath D.E."/>
            <person name="Sieber C.M.K."/>
            <person name="Emerson J.B."/>
            <person name="Anantharaman K."/>
            <person name="Thomas B.C."/>
            <person name="Malmstrom R."/>
            <person name="Stieglmeier M."/>
            <person name="Klingl A."/>
            <person name="Woyke T."/>
            <person name="Ryan C.M."/>
            <person name="Banfield J.F."/>
        </authorList>
    </citation>
    <scope>NUCLEOTIDE SEQUENCE [LARGE SCALE GENOMIC DNA]</scope>
</reference>
<dbReference type="EMBL" id="PFJR01000022">
    <property type="protein sequence ID" value="PIX88426.1"/>
    <property type="molecule type" value="Genomic_DNA"/>
</dbReference>
<feature type="domain" description="MurL C-terminal" evidence="1">
    <location>
        <begin position="341"/>
        <end position="433"/>
    </location>
</feature>
<dbReference type="InterPro" id="IPR058741">
    <property type="entry name" value="MurL_C"/>
</dbReference>
<name>A0A2M7MFC5_9BACT</name>
<evidence type="ECO:0000313" key="3">
    <source>
        <dbReference type="EMBL" id="PIX88426.1"/>
    </source>
</evidence>
<evidence type="ECO:0000259" key="2">
    <source>
        <dbReference type="Pfam" id="PF26299"/>
    </source>
</evidence>
<evidence type="ECO:0000259" key="1">
    <source>
        <dbReference type="Pfam" id="PF26298"/>
    </source>
</evidence>
<feature type="domain" description="MurL N-terminal" evidence="2">
    <location>
        <begin position="3"/>
        <end position="292"/>
    </location>
</feature>
<comment type="caution">
    <text evidence="3">The sequence shown here is derived from an EMBL/GenBank/DDBJ whole genome shotgun (WGS) entry which is preliminary data.</text>
</comment>
<dbReference type="InterPro" id="IPR058740">
    <property type="entry name" value="MurL_N"/>
</dbReference>
<dbReference type="GO" id="GO:0016853">
    <property type="term" value="F:isomerase activity"/>
    <property type="evidence" value="ECO:0007669"/>
    <property type="project" value="InterPro"/>
</dbReference>
<accession>A0A2M7MFC5</accession>
<proteinExistence type="inferred from homology"/>
<sequence>YPKFIYEKYSYEISGNNLEIFFDFKIKPDVYFKPKVVIENVDKSRLAKIGDRILDNLIFNLGLMEIPSYWKATCSPEIEIKAGPLNQEQIKYPGIAKGGDERKFIDWWKDLIINGMGQFFYENKINFRKPNFLNISTINAAGSRRDYAAGSRSDILVPVGGGKDSVVTLETLKKAKKDIQCFSLNPTEAAERITKIAGCRSPIIVQRKIDEKLLKLNRQGFLNGHTPFSAYLAFLSVLCAAIFNYKYIAFSNERSSNEGNVKYLGKIINHQWSKSFEFEKKFRDYSKKYLTSAVKEDKSSFPPSLPLRRSSVIEYFSFLRPLYEIQIAKLFSKYPKYFPAFLSCNVAYQTASGTKLPAKKWCGKCSKCLFTWACLYPFVNEKELLKIFKKNLFVDENLLPIMQELIGERAFKPLECVGIKKESLIAFYLSWKKSRDRVSTKLPFLLSYFEKKILPKYPNIEKESKKLLDSWNNQNNLSKEYEKILKDAAS</sequence>
<dbReference type="Pfam" id="PF26298">
    <property type="entry name" value="MurL_epimerase_C"/>
    <property type="match status" value="1"/>
</dbReference>
<dbReference type="HAMAP" id="MF_02209">
    <property type="entry name" value="MurL"/>
    <property type="match status" value="1"/>
</dbReference>
<dbReference type="GO" id="GO:0042546">
    <property type="term" value="P:cell wall biogenesis"/>
    <property type="evidence" value="ECO:0007669"/>
    <property type="project" value="InterPro"/>
</dbReference>
<evidence type="ECO:0008006" key="5">
    <source>
        <dbReference type="Google" id="ProtNLM"/>
    </source>
</evidence>
<dbReference type="InterPro" id="IPR043689">
    <property type="entry name" value="MurL"/>
</dbReference>
<dbReference type="Proteomes" id="UP000230064">
    <property type="component" value="Unassembled WGS sequence"/>
</dbReference>
<evidence type="ECO:0000313" key="4">
    <source>
        <dbReference type="Proteomes" id="UP000230064"/>
    </source>
</evidence>